<protein>
    <submittedName>
        <fullName evidence="1">Uncharacterized protein</fullName>
    </submittedName>
</protein>
<keyword evidence="2" id="KW-1185">Reference proteome</keyword>
<dbReference type="AlphaFoldDB" id="A0A5C3R041"/>
<evidence type="ECO:0000313" key="2">
    <source>
        <dbReference type="Proteomes" id="UP000305067"/>
    </source>
</evidence>
<dbReference type="EMBL" id="ML178814">
    <property type="protein sequence ID" value="TFL06968.1"/>
    <property type="molecule type" value="Genomic_DNA"/>
</dbReference>
<accession>A0A5C3R041</accession>
<sequence>MLSLQLVTSVNADKYYAPAAALNGTSIARRFDGYSQPRKQPPQPLCLRLPHPTRAIRLAHSCMSDSHSLTNRFHQLRSLTRRHPRLLQSNLELPLLGPPLKSRLSSPR</sequence>
<dbReference type="Proteomes" id="UP000305067">
    <property type="component" value="Unassembled WGS sequence"/>
</dbReference>
<organism evidence="1 2">
    <name type="scientific">Pterulicium gracile</name>
    <dbReference type="NCBI Taxonomy" id="1884261"/>
    <lineage>
        <taxon>Eukaryota</taxon>
        <taxon>Fungi</taxon>
        <taxon>Dikarya</taxon>
        <taxon>Basidiomycota</taxon>
        <taxon>Agaricomycotina</taxon>
        <taxon>Agaricomycetes</taxon>
        <taxon>Agaricomycetidae</taxon>
        <taxon>Agaricales</taxon>
        <taxon>Pleurotineae</taxon>
        <taxon>Pterulaceae</taxon>
        <taxon>Pterulicium</taxon>
    </lineage>
</organism>
<reference evidence="1 2" key="1">
    <citation type="journal article" date="2019" name="Nat. Ecol. Evol.">
        <title>Megaphylogeny resolves global patterns of mushroom evolution.</title>
        <authorList>
            <person name="Varga T."/>
            <person name="Krizsan K."/>
            <person name="Foldi C."/>
            <person name="Dima B."/>
            <person name="Sanchez-Garcia M."/>
            <person name="Sanchez-Ramirez S."/>
            <person name="Szollosi G.J."/>
            <person name="Szarkandi J.G."/>
            <person name="Papp V."/>
            <person name="Albert L."/>
            <person name="Andreopoulos W."/>
            <person name="Angelini C."/>
            <person name="Antonin V."/>
            <person name="Barry K.W."/>
            <person name="Bougher N.L."/>
            <person name="Buchanan P."/>
            <person name="Buyck B."/>
            <person name="Bense V."/>
            <person name="Catcheside P."/>
            <person name="Chovatia M."/>
            <person name="Cooper J."/>
            <person name="Damon W."/>
            <person name="Desjardin D."/>
            <person name="Finy P."/>
            <person name="Geml J."/>
            <person name="Haridas S."/>
            <person name="Hughes K."/>
            <person name="Justo A."/>
            <person name="Karasinski D."/>
            <person name="Kautmanova I."/>
            <person name="Kiss B."/>
            <person name="Kocsube S."/>
            <person name="Kotiranta H."/>
            <person name="LaButti K.M."/>
            <person name="Lechner B.E."/>
            <person name="Liimatainen K."/>
            <person name="Lipzen A."/>
            <person name="Lukacs Z."/>
            <person name="Mihaltcheva S."/>
            <person name="Morgado L.N."/>
            <person name="Niskanen T."/>
            <person name="Noordeloos M.E."/>
            <person name="Ohm R.A."/>
            <person name="Ortiz-Santana B."/>
            <person name="Ovrebo C."/>
            <person name="Racz N."/>
            <person name="Riley R."/>
            <person name="Savchenko A."/>
            <person name="Shiryaev A."/>
            <person name="Soop K."/>
            <person name="Spirin V."/>
            <person name="Szebenyi C."/>
            <person name="Tomsovsky M."/>
            <person name="Tulloss R.E."/>
            <person name="Uehling J."/>
            <person name="Grigoriev I.V."/>
            <person name="Vagvolgyi C."/>
            <person name="Papp T."/>
            <person name="Martin F.M."/>
            <person name="Miettinen O."/>
            <person name="Hibbett D.S."/>
            <person name="Nagy L.G."/>
        </authorList>
    </citation>
    <scope>NUCLEOTIDE SEQUENCE [LARGE SCALE GENOMIC DNA]</scope>
    <source>
        <strain evidence="1 2">CBS 309.79</strain>
    </source>
</reference>
<proteinExistence type="predicted"/>
<name>A0A5C3R041_9AGAR</name>
<gene>
    <name evidence="1" type="ORF">BDV98DRAFT_4707</name>
</gene>
<evidence type="ECO:0000313" key="1">
    <source>
        <dbReference type="EMBL" id="TFL06968.1"/>
    </source>
</evidence>